<sequence length="239" mass="25920">MARRNLDMLPLLDVFMVVLFVFATIQEGELDSSVQELDELSARLVEAEAVAAAESARAAALAAELEIAAQRGQQASELETKVAAYQRACGPRAPGDPLCPAANPDARAHAELAEVQQRLLDNVAVFEVEIAGEPNLDTGKTHNHCCFRADPPQGEWRSCGDVPSPEQAREDWFDSGADGLRPALRETQDGYAIVMVRQDAAARNLITNDLTQLLRERLPGYQVYNNGISSEPLQCPAAP</sequence>
<protein>
    <submittedName>
        <fullName evidence="2">Uncharacterized protein</fullName>
    </submittedName>
</protein>
<organism evidence="2 3">
    <name type="scientific">Enhygromyxa salina</name>
    <dbReference type="NCBI Taxonomy" id="215803"/>
    <lineage>
        <taxon>Bacteria</taxon>
        <taxon>Pseudomonadati</taxon>
        <taxon>Myxococcota</taxon>
        <taxon>Polyangia</taxon>
        <taxon>Nannocystales</taxon>
        <taxon>Nannocystaceae</taxon>
        <taxon>Enhygromyxa</taxon>
    </lineage>
</organism>
<evidence type="ECO:0000313" key="3">
    <source>
        <dbReference type="Proteomes" id="UP000237968"/>
    </source>
</evidence>
<dbReference type="OrthoDB" id="9835779at2"/>
<gene>
    <name evidence="2" type="ORF">ENSA5_20180</name>
</gene>
<feature type="coiled-coil region" evidence="1">
    <location>
        <begin position="30"/>
        <end position="57"/>
    </location>
</feature>
<keyword evidence="1" id="KW-0175">Coiled coil</keyword>
<name>A0A2S9YCW1_9BACT</name>
<evidence type="ECO:0000313" key="2">
    <source>
        <dbReference type="EMBL" id="PRQ02841.1"/>
    </source>
</evidence>
<dbReference type="RefSeq" id="WP_106391452.1">
    <property type="nucleotide sequence ID" value="NZ_PVNK01000110.1"/>
</dbReference>
<proteinExistence type="predicted"/>
<evidence type="ECO:0000256" key="1">
    <source>
        <dbReference type="SAM" id="Coils"/>
    </source>
</evidence>
<dbReference type="EMBL" id="PVNK01000110">
    <property type="protein sequence ID" value="PRQ02841.1"/>
    <property type="molecule type" value="Genomic_DNA"/>
</dbReference>
<keyword evidence="3" id="KW-1185">Reference proteome</keyword>
<dbReference type="AlphaFoldDB" id="A0A2S9YCW1"/>
<dbReference type="Proteomes" id="UP000237968">
    <property type="component" value="Unassembled WGS sequence"/>
</dbReference>
<comment type="caution">
    <text evidence="2">The sequence shown here is derived from an EMBL/GenBank/DDBJ whole genome shotgun (WGS) entry which is preliminary data.</text>
</comment>
<reference evidence="2 3" key="1">
    <citation type="submission" date="2018-03" db="EMBL/GenBank/DDBJ databases">
        <title>Draft Genome Sequences of the Obligatory Marine Myxobacteria Enhygromyxa salina SWB005.</title>
        <authorList>
            <person name="Poehlein A."/>
            <person name="Moghaddam J.A."/>
            <person name="Harms H."/>
            <person name="Alanjari M."/>
            <person name="Koenig G.M."/>
            <person name="Daniel R."/>
            <person name="Schaeberle T.F."/>
        </authorList>
    </citation>
    <scope>NUCLEOTIDE SEQUENCE [LARGE SCALE GENOMIC DNA]</scope>
    <source>
        <strain evidence="2 3">SWB005</strain>
    </source>
</reference>
<accession>A0A2S9YCW1</accession>